<keyword evidence="2" id="KW-1185">Reference proteome</keyword>
<dbReference type="Proteomes" id="UP001153331">
    <property type="component" value="Unassembled WGS sequence"/>
</dbReference>
<comment type="caution">
    <text evidence="1">The sequence shown here is derived from an EMBL/GenBank/DDBJ whole genome shotgun (WGS) entry which is preliminary data.</text>
</comment>
<gene>
    <name evidence="1" type="ORF">OPT61_g9708</name>
</gene>
<protein>
    <submittedName>
        <fullName evidence="1">Uncharacterized protein</fullName>
    </submittedName>
</protein>
<accession>A0ACC2HTW8</accession>
<organism evidence="1 2">
    <name type="scientific">Boeremia exigua</name>
    <dbReference type="NCBI Taxonomy" id="749465"/>
    <lineage>
        <taxon>Eukaryota</taxon>
        <taxon>Fungi</taxon>
        <taxon>Dikarya</taxon>
        <taxon>Ascomycota</taxon>
        <taxon>Pezizomycotina</taxon>
        <taxon>Dothideomycetes</taxon>
        <taxon>Pleosporomycetidae</taxon>
        <taxon>Pleosporales</taxon>
        <taxon>Pleosporineae</taxon>
        <taxon>Didymellaceae</taxon>
        <taxon>Boeremia</taxon>
    </lineage>
</organism>
<sequence>MKHYLVIAAFLALVATASPDFVTTTKDNASPVVAAIPTCTFDPKTGEYKCPKNKASPIVPAIPTCTFDPKAGEYKCPKATKTATASGEIKANADIDTIAEDNAVVAAADCGKCQRDWSDCMALTTSRSGAAGSTIATTPASASLSRTTLAARTALPDSAMLKPSQDGDSSWPHSN</sequence>
<dbReference type="EMBL" id="JAPHNI010001245">
    <property type="protein sequence ID" value="KAJ8106183.1"/>
    <property type="molecule type" value="Genomic_DNA"/>
</dbReference>
<evidence type="ECO:0000313" key="1">
    <source>
        <dbReference type="EMBL" id="KAJ8106183.1"/>
    </source>
</evidence>
<proteinExistence type="predicted"/>
<reference evidence="1" key="1">
    <citation type="submission" date="2022-11" db="EMBL/GenBank/DDBJ databases">
        <title>Genome Sequence of Boeremia exigua.</title>
        <authorList>
            <person name="Buettner E."/>
        </authorList>
    </citation>
    <scope>NUCLEOTIDE SEQUENCE</scope>
    <source>
        <strain evidence="1">CU02</strain>
    </source>
</reference>
<name>A0ACC2HTW8_9PLEO</name>
<evidence type="ECO:0000313" key="2">
    <source>
        <dbReference type="Proteomes" id="UP001153331"/>
    </source>
</evidence>